<evidence type="ECO:0000313" key="3">
    <source>
        <dbReference type="Proteomes" id="UP000595895"/>
    </source>
</evidence>
<protein>
    <submittedName>
        <fullName evidence="2">Uncharacterized protein</fullName>
    </submittedName>
</protein>
<proteinExistence type="predicted"/>
<gene>
    <name evidence="2" type="ORF">JG540_00735</name>
</gene>
<sequence>MIRTYAPAALERLGLERLLTVKRMIEEYRAGNLGRDELVTLAAHYDGLTVPRTPLGEDPEPSPPEGSRGWDLYVAGFHQLIDDELYDELLEAMSDKT</sequence>
<dbReference type="Proteomes" id="UP000595895">
    <property type="component" value="Chromosome"/>
</dbReference>
<dbReference type="RefSeq" id="WP_200276082.1">
    <property type="nucleotide sequence ID" value="NZ_CP066802.1"/>
</dbReference>
<accession>A0A7T7S1N9</accession>
<organism evidence="2 3">
    <name type="scientific">Actinomyces weissii</name>
    <dbReference type="NCBI Taxonomy" id="675090"/>
    <lineage>
        <taxon>Bacteria</taxon>
        <taxon>Bacillati</taxon>
        <taxon>Actinomycetota</taxon>
        <taxon>Actinomycetes</taxon>
        <taxon>Actinomycetales</taxon>
        <taxon>Actinomycetaceae</taxon>
        <taxon>Actinomyces</taxon>
    </lineage>
</organism>
<dbReference type="KEGG" id="awe:JG540_00735"/>
<name>A0A7T7S1N9_9ACTO</name>
<evidence type="ECO:0000256" key="1">
    <source>
        <dbReference type="SAM" id="MobiDB-lite"/>
    </source>
</evidence>
<keyword evidence="3" id="KW-1185">Reference proteome</keyword>
<dbReference type="AlphaFoldDB" id="A0A7T7S1N9"/>
<evidence type="ECO:0000313" key="2">
    <source>
        <dbReference type="EMBL" id="QQM67468.1"/>
    </source>
</evidence>
<feature type="region of interest" description="Disordered" evidence="1">
    <location>
        <begin position="49"/>
        <end position="68"/>
    </location>
</feature>
<reference evidence="2 3" key="1">
    <citation type="submission" date="2020-12" db="EMBL/GenBank/DDBJ databases">
        <authorList>
            <person name="Zhou J."/>
        </authorList>
    </citation>
    <scope>NUCLEOTIDE SEQUENCE [LARGE SCALE GENOMIC DNA]</scope>
    <source>
        <strain evidence="2 3">CCUG 61299</strain>
    </source>
</reference>
<dbReference type="EMBL" id="CP066802">
    <property type="protein sequence ID" value="QQM67468.1"/>
    <property type="molecule type" value="Genomic_DNA"/>
</dbReference>